<proteinExistence type="predicted"/>
<sequence>QKVHSKRPYATTVDLGLVKFEREVVFPFRILRLKNGEESLSCLKNHFHQHELTPGIYLSPFLALRIVELKTDYFQVNSLQPVDILD</sequence>
<feature type="non-terminal residue" evidence="1">
    <location>
        <position position="1"/>
    </location>
</feature>
<reference evidence="1" key="1">
    <citation type="submission" date="2023-10" db="EMBL/GenBank/DDBJ databases">
        <title>Genome assembly of Pristionchus species.</title>
        <authorList>
            <person name="Yoshida K."/>
            <person name="Sommer R.J."/>
        </authorList>
    </citation>
    <scope>NUCLEOTIDE SEQUENCE</scope>
    <source>
        <strain evidence="1">RS0144</strain>
    </source>
</reference>
<name>A0AAV5SCU4_9BILA</name>
<dbReference type="EMBL" id="BTSX01000001">
    <property type="protein sequence ID" value="GMS81151.1"/>
    <property type="molecule type" value="Genomic_DNA"/>
</dbReference>
<dbReference type="AlphaFoldDB" id="A0AAV5SCU4"/>
<feature type="non-terminal residue" evidence="1">
    <location>
        <position position="86"/>
    </location>
</feature>
<gene>
    <name evidence="1" type="ORF">PENTCL1PPCAC_3326</name>
</gene>
<protein>
    <submittedName>
        <fullName evidence="1">Uncharacterized protein</fullName>
    </submittedName>
</protein>
<comment type="caution">
    <text evidence="1">The sequence shown here is derived from an EMBL/GenBank/DDBJ whole genome shotgun (WGS) entry which is preliminary data.</text>
</comment>
<evidence type="ECO:0000313" key="2">
    <source>
        <dbReference type="Proteomes" id="UP001432027"/>
    </source>
</evidence>
<keyword evidence="2" id="KW-1185">Reference proteome</keyword>
<evidence type="ECO:0000313" key="1">
    <source>
        <dbReference type="EMBL" id="GMS81151.1"/>
    </source>
</evidence>
<accession>A0AAV5SCU4</accession>
<dbReference type="Proteomes" id="UP001432027">
    <property type="component" value="Unassembled WGS sequence"/>
</dbReference>
<organism evidence="1 2">
    <name type="scientific">Pristionchus entomophagus</name>
    <dbReference type="NCBI Taxonomy" id="358040"/>
    <lineage>
        <taxon>Eukaryota</taxon>
        <taxon>Metazoa</taxon>
        <taxon>Ecdysozoa</taxon>
        <taxon>Nematoda</taxon>
        <taxon>Chromadorea</taxon>
        <taxon>Rhabditida</taxon>
        <taxon>Rhabditina</taxon>
        <taxon>Diplogasteromorpha</taxon>
        <taxon>Diplogasteroidea</taxon>
        <taxon>Neodiplogasteridae</taxon>
        <taxon>Pristionchus</taxon>
    </lineage>
</organism>